<comment type="caution">
    <text evidence="4">The sequence shown here is derived from an EMBL/GenBank/DDBJ whole genome shotgun (WGS) entry which is preliminary data.</text>
</comment>
<sequence length="407" mass="44071">MGSIHTPDVECIDRILKRRVDGERASLHNACFSVIDKEGTLYSVAYGSRDLAQTQPITSDSFFWIASLSKLSAAVATLIAVDKGLVTLDQNVRDVVPELADLDVLEGFDDEGVPRLRKCTAPISLRQLLSHSSGFCYDKQHEGLQRWAAYVGKKEGTFIGSLHGYLYPLIFEPGQGWAYGSGMDWAGRTVEIVAKQDLESFMQTNIWAPLGMGSTTFRPWTRPDLTEKLVELAWRNPDGTLAKGKVPFGYPAADCCAGVGLYSTPEDQGKLLSALLGGGAGIISKESMDELLRPQTADPSLFLSEVCGSKRGHLGQTWPEGSKGDFGLSSSINAENFPGRRAAGSANWQGMPGVHAWLDRTTGLAGLFMTQVLPPGDKLVTDCFCALEETSYRIYGSCSGESTESHA</sequence>
<reference evidence="5" key="1">
    <citation type="journal article" date="2023" name="Mol. Phylogenet. Evol.">
        <title>Genome-scale phylogeny and comparative genomics of the fungal order Sordariales.</title>
        <authorList>
            <person name="Hensen N."/>
            <person name="Bonometti L."/>
            <person name="Westerberg I."/>
            <person name="Brannstrom I.O."/>
            <person name="Guillou S."/>
            <person name="Cros-Aarteil S."/>
            <person name="Calhoun S."/>
            <person name="Haridas S."/>
            <person name="Kuo A."/>
            <person name="Mondo S."/>
            <person name="Pangilinan J."/>
            <person name="Riley R."/>
            <person name="LaButti K."/>
            <person name="Andreopoulos B."/>
            <person name="Lipzen A."/>
            <person name="Chen C."/>
            <person name="Yan M."/>
            <person name="Daum C."/>
            <person name="Ng V."/>
            <person name="Clum A."/>
            <person name="Steindorff A."/>
            <person name="Ohm R.A."/>
            <person name="Martin F."/>
            <person name="Silar P."/>
            <person name="Natvig D.O."/>
            <person name="Lalanne C."/>
            <person name="Gautier V."/>
            <person name="Ament-Velasquez S.L."/>
            <person name="Kruys A."/>
            <person name="Hutchinson M.I."/>
            <person name="Powell A.J."/>
            <person name="Barry K."/>
            <person name="Miller A.N."/>
            <person name="Grigoriev I.V."/>
            <person name="Debuchy R."/>
            <person name="Gladieux P."/>
            <person name="Hiltunen Thoren M."/>
            <person name="Johannesson H."/>
        </authorList>
    </citation>
    <scope>NUCLEOTIDE SEQUENCE [LARGE SCALE GENOMIC DNA]</scope>
    <source>
        <strain evidence="5">CBS 284.82</strain>
    </source>
</reference>
<dbReference type="Gene3D" id="3.40.710.10">
    <property type="entry name" value="DD-peptidase/beta-lactamase superfamily"/>
    <property type="match status" value="1"/>
</dbReference>
<evidence type="ECO:0000256" key="2">
    <source>
        <dbReference type="ARBA" id="ARBA00022801"/>
    </source>
</evidence>
<feature type="domain" description="Beta-lactamase-related" evidence="3">
    <location>
        <begin position="25"/>
        <end position="376"/>
    </location>
</feature>
<dbReference type="Proteomes" id="UP001303115">
    <property type="component" value="Unassembled WGS sequence"/>
</dbReference>
<accession>A0AAN6P4D9</accession>
<gene>
    <name evidence="4" type="ORF">C8A01DRAFT_51525</name>
</gene>
<evidence type="ECO:0000313" key="5">
    <source>
        <dbReference type="Proteomes" id="UP001303115"/>
    </source>
</evidence>
<dbReference type="AlphaFoldDB" id="A0AAN6P4D9"/>
<dbReference type="InterPro" id="IPR050789">
    <property type="entry name" value="Diverse_Enzym_Activities"/>
</dbReference>
<evidence type="ECO:0000256" key="1">
    <source>
        <dbReference type="ARBA" id="ARBA00009009"/>
    </source>
</evidence>
<keyword evidence="2" id="KW-0378">Hydrolase</keyword>
<name>A0AAN6P4D9_9PEZI</name>
<evidence type="ECO:0000313" key="4">
    <source>
        <dbReference type="EMBL" id="KAK4031375.1"/>
    </source>
</evidence>
<dbReference type="SUPFAM" id="SSF56601">
    <property type="entry name" value="beta-lactamase/transpeptidase-like"/>
    <property type="match status" value="1"/>
</dbReference>
<dbReference type="InterPro" id="IPR001466">
    <property type="entry name" value="Beta-lactam-related"/>
</dbReference>
<comment type="similarity">
    <text evidence="1">Belongs to the class-A beta-lactamase family.</text>
</comment>
<dbReference type="PANTHER" id="PTHR43283">
    <property type="entry name" value="BETA-LACTAMASE-RELATED"/>
    <property type="match status" value="1"/>
</dbReference>
<dbReference type="PANTHER" id="PTHR43283:SF17">
    <property type="entry name" value="(LOVD), PUTATIVE (AFU_ORTHOLOGUE AFUA_5G00920)-RELATED"/>
    <property type="match status" value="1"/>
</dbReference>
<organism evidence="4 5">
    <name type="scientific">Parachaetomium inaequale</name>
    <dbReference type="NCBI Taxonomy" id="2588326"/>
    <lineage>
        <taxon>Eukaryota</taxon>
        <taxon>Fungi</taxon>
        <taxon>Dikarya</taxon>
        <taxon>Ascomycota</taxon>
        <taxon>Pezizomycotina</taxon>
        <taxon>Sordariomycetes</taxon>
        <taxon>Sordariomycetidae</taxon>
        <taxon>Sordariales</taxon>
        <taxon>Chaetomiaceae</taxon>
        <taxon>Parachaetomium</taxon>
    </lineage>
</organism>
<protein>
    <submittedName>
        <fullName evidence="4">Beta-lactamase family protein</fullName>
    </submittedName>
</protein>
<dbReference type="InterPro" id="IPR012338">
    <property type="entry name" value="Beta-lactam/transpept-like"/>
</dbReference>
<dbReference type="EMBL" id="MU854839">
    <property type="protein sequence ID" value="KAK4031375.1"/>
    <property type="molecule type" value="Genomic_DNA"/>
</dbReference>
<evidence type="ECO:0000259" key="3">
    <source>
        <dbReference type="Pfam" id="PF00144"/>
    </source>
</evidence>
<dbReference type="Pfam" id="PF00144">
    <property type="entry name" value="Beta-lactamase"/>
    <property type="match status" value="1"/>
</dbReference>
<dbReference type="GO" id="GO:0016787">
    <property type="term" value="F:hydrolase activity"/>
    <property type="evidence" value="ECO:0007669"/>
    <property type="project" value="UniProtKB-KW"/>
</dbReference>
<keyword evidence="5" id="KW-1185">Reference proteome</keyword>
<proteinExistence type="inferred from homology"/>